<evidence type="ECO:0000313" key="18">
    <source>
        <dbReference type="EMBL" id="KAH7947198.1"/>
    </source>
</evidence>
<evidence type="ECO:0000256" key="16">
    <source>
        <dbReference type="ARBA" id="ARBA00023140"/>
    </source>
</evidence>
<feature type="domain" description="Pex N-terminal" evidence="17">
    <location>
        <begin position="19"/>
        <end position="188"/>
    </location>
</feature>
<comment type="pathway">
    <text evidence="3">Protein modification; protein ubiquitination.</text>
</comment>
<evidence type="ECO:0000256" key="11">
    <source>
        <dbReference type="ARBA" id="ARBA00022786"/>
    </source>
</evidence>
<evidence type="ECO:0000256" key="10">
    <source>
        <dbReference type="ARBA" id="ARBA00022771"/>
    </source>
</evidence>
<keyword evidence="11" id="KW-0833">Ubl conjugation pathway</keyword>
<evidence type="ECO:0000256" key="14">
    <source>
        <dbReference type="ARBA" id="ARBA00022989"/>
    </source>
</evidence>
<comment type="caution">
    <text evidence="18">The sequence shown here is derived from an EMBL/GenBank/DDBJ whole genome shotgun (WGS) entry which is preliminary data.</text>
</comment>
<comment type="similarity">
    <text evidence="4">Belongs to the pex2/pex10/pex12 family.</text>
</comment>
<evidence type="ECO:0000259" key="17">
    <source>
        <dbReference type="Pfam" id="PF04757"/>
    </source>
</evidence>
<dbReference type="GO" id="GO:0008270">
    <property type="term" value="F:zinc ion binding"/>
    <property type="evidence" value="ECO:0007669"/>
    <property type="project" value="UniProtKB-KW"/>
</dbReference>
<keyword evidence="7" id="KW-0808">Transferase</keyword>
<dbReference type="Proteomes" id="UP000821837">
    <property type="component" value="Chromosome 6"/>
</dbReference>
<evidence type="ECO:0000256" key="9">
    <source>
        <dbReference type="ARBA" id="ARBA00022723"/>
    </source>
</evidence>
<dbReference type="InterPro" id="IPR006845">
    <property type="entry name" value="Pex_N"/>
</dbReference>
<evidence type="ECO:0000256" key="2">
    <source>
        <dbReference type="ARBA" id="ARBA00004585"/>
    </source>
</evidence>
<accession>A0A9D4PN97</accession>
<reference evidence="18" key="1">
    <citation type="journal article" date="2020" name="Cell">
        <title>Large-Scale Comparative Analyses of Tick Genomes Elucidate Their Genetic Diversity and Vector Capacities.</title>
        <authorList>
            <consortium name="Tick Genome and Microbiome Consortium (TIGMIC)"/>
            <person name="Jia N."/>
            <person name="Wang J."/>
            <person name="Shi W."/>
            <person name="Du L."/>
            <person name="Sun Y."/>
            <person name="Zhan W."/>
            <person name="Jiang J.F."/>
            <person name="Wang Q."/>
            <person name="Zhang B."/>
            <person name="Ji P."/>
            <person name="Bell-Sakyi L."/>
            <person name="Cui X.M."/>
            <person name="Yuan T.T."/>
            <person name="Jiang B.G."/>
            <person name="Yang W.F."/>
            <person name="Lam T.T."/>
            <person name="Chang Q.C."/>
            <person name="Ding S.J."/>
            <person name="Wang X.J."/>
            <person name="Zhu J.G."/>
            <person name="Ruan X.D."/>
            <person name="Zhao L."/>
            <person name="Wei J.T."/>
            <person name="Ye R.Z."/>
            <person name="Que T.C."/>
            <person name="Du C.H."/>
            <person name="Zhou Y.H."/>
            <person name="Cheng J.X."/>
            <person name="Dai P.F."/>
            <person name="Guo W.B."/>
            <person name="Han X.H."/>
            <person name="Huang E.J."/>
            <person name="Li L.F."/>
            <person name="Wei W."/>
            <person name="Gao Y.C."/>
            <person name="Liu J.Z."/>
            <person name="Shao H.Z."/>
            <person name="Wang X."/>
            <person name="Wang C.C."/>
            <person name="Yang T.C."/>
            <person name="Huo Q.B."/>
            <person name="Li W."/>
            <person name="Chen H.Y."/>
            <person name="Chen S.E."/>
            <person name="Zhou L.G."/>
            <person name="Ni X.B."/>
            <person name="Tian J.H."/>
            <person name="Sheng Y."/>
            <person name="Liu T."/>
            <person name="Pan Y.S."/>
            <person name="Xia L.Y."/>
            <person name="Li J."/>
            <person name="Zhao F."/>
            <person name="Cao W.C."/>
        </authorList>
    </citation>
    <scope>NUCLEOTIDE SEQUENCE</scope>
    <source>
        <strain evidence="18">Rsan-2018</strain>
    </source>
</reference>
<organism evidence="18 19">
    <name type="scientific">Rhipicephalus sanguineus</name>
    <name type="common">Brown dog tick</name>
    <name type="synonym">Ixodes sanguineus</name>
    <dbReference type="NCBI Taxonomy" id="34632"/>
    <lineage>
        <taxon>Eukaryota</taxon>
        <taxon>Metazoa</taxon>
        <taxon>Ecdysozoa</taxon>
        <taxon>Arthropoda</taxon>
        <taxon>Chelicerata</taxon>
        <taxon>Arachnida</taxon>
        <taxon>Acari</taxon>
        <taxon>Parasitiformes</taxon>
        <taxon>Ixodida</taxon>
        <taxon>Ixodoidea</taxon>
        <taxon>Ixodidae</taxon>
        <taxon>Rhipicephalinae</taxon>
        <taxon>Rhipicephalus</taxon>
        <taxon>Rhipicephalus</taxon>
    </lineage>
</organism>
<evidence type="ECO:0000256" key="15">
    <source>
        <dbReference type="ARBA" id="ARBA00023136"/>
    </source>
</evidence>
<keyword evidence="15" id="KW-0472">Membrane</keyword>
<evidence type="ECO:0000256" key="5">
    <source>
        <dbReference type="ARBA" id="ARBA00012483"/>
    </source>
</evidence>
<keyword evidence="13" id="KW-0653">Protein transport</keyword>
<comment type="catalytic activity">
    <reaction evidence="1">
        <text>S-ubiquitinyl-[E2 ubiquitin-conjugating enzyme]-L-cysteine + [acceptor protein]-L-lysine = [E2 ubiquitin-conjugating enzyme]-L-cysteine + N(6)-ubiquitinyl-[acceptor protein]-L-lysine.</text>
        <dbReference type="EC" id="2.3.2.27"/>
    </reaction>
</comment>
<dbReference type="EC" id="2.3.2.27" evidence="5"/>
<evidence type="ECO:0000256" key="4">
    <source>
        <dbReference type="ARBA" id="ARBA00008704"/>
    </source>
</evidence>
<comment type="subcellular location">
    <subcellularLocation>
        <location evidence="2">Peroxisome membrane</location>
        <topology evidence="2">Multi-pass membrane protein</topology>
    </subcellularLocation>
</comment>
<keyword evidence="8" id="KW-0812">Transmembrane</keyword>
<evidence type="ECO:0000256" key="6">
    <source>
        <dbReference type="ARBA" id="ARBA00022448"/>
    </source>
</evidence>
<dbReference type="GO" id="GO:0016558">
    <property type="term" value="P:protein import into peroxisome matrix"/>
    <property type="evidence" value="ECO:0007669"/>
    <property type="project" value="InterPro"/>
</dbReference>
<proteinExistence type="inferred from homology"/>
<keyword evidence="19" id="KW-1185">Reference proteome</keyword>
<evidence type="ECO:0000256" key="8">
    <source>
        <dbReference type="ARBA" id="ARBA00022692"/>
    </source>
</evidence>
<dbReference type="PANTHER" id="PTHR23350">
    <property type="entry name" value="PEROXISOME ASSEMBLY PROTEIN 10"/>
    <property type="match status" value="1"/>
</dbReference>
<dbReference type="EMBL" id="JABSTV010001252">
    <property type="protein sequence ID" value="KAH7947198.1"/>
    <property type="molecule type" value="Genomic_DNA"/>
</dbReference>
<evidence type="ECO:0000313" key="19">
    <source>
        <dbReference type="Proteomes" id="UP000821837"/>
    </source>
</evidence>
<evidence type="ECO:0000256" key="3">
    <source>
        <dbReference type="ARBA" id="ARBA00004906"/>
    </source>
</evidence>
<evidence type="ECO:0000256" key="1">
    <source>
        <dbReference type="ARBA" id="ARBA00000900"/>
    </source>
</evidence>
<dbReference type="InterPro" id="IPR025654">
    <property type="entry name" value="PEX2/10"/>
</dbReference>
<dbReference type="AlphaFoldDB" id="A0A9D4PN97"/>
<dbReference type="Pfam" id="PF04757">
    <property type="entry name" value="Pex2_Pex12"/>
    <property type="match status" value="1"/>
</dbReference>
<name>A0A9D4PN97_RHISA</name>
<dbReference type="GO" id="GO:0061630">
    <property type="term" value="F:ubiquitin protein ligase activity"/>
    <property type="evidence" value="ECO:0007669"/>
    <property type="project" value="UniProtKB-EC"/>
</dbReference>
<reference evidence="18" key="2">
    <citation type="submission" date="2021-09" db="EMBL/GenBank/DDBJ databases">
        <authorList>
            <person name="Jia N."/>
            <person name="Wang J."/>
            <person name="Shi W."/>
            <person name="Du L."/>
            <person name="Sun Y."/>
            <person name="Zhan W."/>
            <person name="Jiang J."/>
            <person name="Wang Q."/>
            <person name="Zhang B."/>
            <person name="Ji P."/>
            <person name="Sakyi L.B."/>
            <person name="Cui X."/>
            <person name="Yuan T."/>
            <person name="Jiang B."/>
            <person name="Yang W."/>
            <person name="Lam T.T.-Y."/>
            <person name="Chang Q."/>
            <person name="Ding S."/>
            <person name="Wang X."/>
            <person name="Zhu J."/>
            <person name="Ruan X."/>
            <person name="Zhao L."/>
            <person name="Wei J."/>
            <person name="Que T."/>
            <person name="Du C."/>
            <person name="Cheng J."/>
            <person name="Dai P."/>
            <person name="Han X."/>
            <person name="Huang E."/>
            <person name="Gao Y."/>
            <person name="Liu J."/>
            <person name="Shao H."/>
            <person name="Ye R."/>
            <person name="Li L."/>
            <person name="Wei W."/>
            <person name="Wang X."/>
            <person name="Wang C."/>
            <person name="Huo Q."/>
            <person name="Li W."/>
            <person name="Guo W."/>
            <person name="Chen H."/>
            <person name="Chen S."/>
            <person name="Zhou L."/>
            <person name="Zhou L."/>
            <person name="Ni X."/>
            <person name="Tian J."/>
            <person name="Zhou Y."/>
            <person name="Sheng Y."/>
            <person name="Liu T."/>
            <person name="Pan Y."/>
            <person name="Xia L."/>
            <person name="Li J."/>
            <person name="Zhao F."/>
            <person name="Cao W."/>
        </authorList>
    </citation>
    <scope>NUCLEOTIDE SEQUENCE</scope>
    <source>
        <strain evidence="18">Rsan-2018</strain>
        <tissue evidence="18">Larvae</tissue>
    </source>
</reference>
<evidence type="ECO:0000256" key="13">
    <source>
        <dbReference type="ARBA" id="ARBA00022927"/>
    </source>
</evidence>
<protein>
    <recommendedName>
        <fullName evidence="5">RING-type E3 ubiquitin transferase</fullName>
        <ecNumber evidence="5">2.3.2.27</ecNumber>
    </recommendedName>
</protein>
<dbReference type="GO" id="GO:0005778">
    <property type="term" value="C:peroxisomal membrane"/>
    <property type="evidence" value="ECO:0007669"/>
    <property type="project" value="UniProtKB-SubCell"/>
</dbReference>
<keyword evidence="6" id="KW-0813">Transport</keyword>
<keyword evidence="12" id="KW-0862">Zinc</keyword>
<sequence>MSRFKPALQPEILRAHQKDEQHIASLQRDVSEIARALLGMRRWIRWRLEVDAFASFVYYCATTLSGYQTLGEEYVHILQLGRTLKTVPTLAQRITFVVLQSFGGNLISRTLKLVKKRRNVDGEALNTLVTRALQVHVILFYLFGGYYSPAKRLTGIRYVLIRNWLSTPDVARYYKVLGWLSLIEFGVSLQSAVKSLKASDTGDSGHAESSSKYNCCMAGNEILLEAGIQPLFMPPEKSQLCKNATQAITVDPIPRNIHPTHNEGRRKARAKAILAKIMRNETQVLFVDAARYWNRGAYAVSVVDAHGSLVNAATVVTNFTHEAEEMAIATYKEADLK</sequence>
<keyword evidence="16" id="KW-0576">Peroxisome</keyword>
<evidence type="ECO:0000256" key="12">
    <source>
        <dbReference type="ARBA" id="ARBA00022833"/>
    </source>
</evidence>
<evidence type="ECO:0000256" key="7">
    <source>
        <dbReference type="ARBA" id="ARBA00022679"/>
    </source>
</evidence>
<dbReference type="VEuPathDB" id="VectorBase:RSAN_028874"/>
<dbReference type="PANTHER" id="PTHR23350:SF0">
    <property type="entry name" value="PEROXISOME BIOGENESIS FACTOR 10"/>
    <property type="match status" value="1"/>
</dbReference>
<keyword evidence="14" id="KW-1133">Transmembrane helix</keyword>
<keyword evidence="9" id="KW-0479">Metal-binding</keyword>
<keyword evidence="10" id="KW-0863">Zinc-finger</keyword>
<gene>
    <name evidence="18" type="ORF">HPB52_008206</name>
</gene>